<reference evidence="2" key="1">
    <citation type="journal article" date="2019" name="Int. J. Syst. Evol. Microbiol.">
        <title>The Global Catalogue of Microorganisms (GCM) 10K type strain sequencing project: providing services to taxonomists for standard genome sequencing and annotation.</title>
        <authorList>
            <consortium name="The Broad Institute Genomics Platform"/>
            <consortium name="The Broad Institute Genome Sequencing Center for Infectious Disease"/>
            <person name="Wu L."/>
            <person name="Ma J."/>
        </authorList>
    </citation>
    <scope>NUCLEOTIDE SEQUENCE [LARGE SCALE GENOMIC DNA]</scope>
    <source>
        <strain evidence="2">KCTC 42805</strain>
    </source>
</reference>
<name>A0ABW5M9H6_9BACT</name>
<gene>
    <name evidence="1" type="ORF">ACFSUS_19150</name>
</gene>
<comment type="caution">
    <text evidence="1">The sequence shown here is derived from an EMBL/GenBank/DDBJ whole genome shotgun (WGS) entry which is preliminary data.</text>
</comment>
<keyword evidence="2" id="KW-1185">Reference proteome</keyword>
<dbReference type="EMBL" id="JBHULN010000012">
    <property type="protein sequence ID" value="MFD2572766.1"/>
    <property type="molecule type" value="Genomic_DNA"/>
</dbReference>
<dbReference type="RefSeq" id="WP_381525356.1">
    <property type="nucleotide sequence ID" value="NZ_JBHULN010000012.1"/>
</dbReference>
<protein>
    <submittedName>
        <fullName evidence="1">Uncharacterized protein</fullName>
    </submittedName>
</protein>
<evidence type="ECO:0000313" key="1">
    <source>
        <dbReference type="EMBL" id="MFD2572766.1"/>
    </source>
</evidence>
<proteinExistence type="predicted"/>
<dbReference type="Proteomes" id="UP001597469">
    <property type="component" value="Unassembled WGS sequence"/>
</dbReference>
<accession>A0ABW5M9H6</accession>
<evidence type="ECO:0000313" key="2">
    <source>
        <dbReference type="Proteomes" id="UP001597469"/>
    </source>
</evidence>
<organism evidence="1 2">
    <name type="scientific">Spirosoma soli</name>
    <dbReference type="NCBI Taxonomy" id="1770529"/>
    <lineage>
        <taxon>Bacteria</taxon>
        <taxon>Pseudomonadati</taxon>
        <taxon>Bacteroidota</taxon>
        <taxon>Cytophagia</taxon>
        <taxon>Cytophagales</taxon>
        <taxon>Cytophagaceae</taxon>
        <taxon>Spirosoma</taxon>
    </lineage>
</organism>
<sequence length="131" mass="15284">MSVGYRVINVDRKERIEFTEHIHMGYTFGEILGSSLFGSVLSFYMMTHLGDRISFVHDRQDEVDLFGVRYSWDELYDFTNVTEQIVEQLITSKLYEDVGIGWSDEEEGFFVRKIVQSVDIATVHVEDPNFN</sequence>